<dbReference type="GeneID" id="19403849"/>
<protein>
    <submittedName>
        <fullName evidence="2">Uncharacterized protein</fullName>
    </submittedName>
</protein>
<dbReference type="AlphaFoldDB" id="R0JMJ6"/>
<reference evidence="2 3" key="1">
    <citation type="journal article" date="2012" name="PLoS Pathog.">
        <title>Diverse lifestyles and strategies of plant pathogenesis encoded in the genomes of eighteen Dothideomycetes fungi.</title>
        <authorList>
            <person name="Ohm R.A."/>
            <person name="Feau N."/>
            <person name="Henrissat B."/>
            <person name="Schoch C.L."/>
            <person name="Horwitz B.A."/>
            <person name="Barry K.W."/>
            <person name="Condon B.J."/>
            <person name="Copeland A.C."/>
            <person name="Dhillon B."/>
            <person name="Glaser F."/>
            <person name="Hesse C.N."/>
            <person name="Kosti I."/>
            <person name="LaButti K."/>
            <person name="Lindquist E.A."/>
            <person name="Lucas S."/>
            <person name="Salamov A.A."/>
            <person name="Bradshaw R.E."/>
            <person name="Ciuffetti L."/>
            <person name="Hamelin R.C."/>
            <person name="Kema G.H.J."/>
            <person name="Lawrence C."/>
            <person name="Scott J.A."/>
            <person name="Spatafora J.W."/>
            <person name="Turgeon B.G."/>
            <person name="de Wit P.J.G.M."/>
            <person name="Zhong S."/>
            <person name="Goodwin S.B."/>
            <person name="Grigoriev I.V."/>
        </authorList>
    </citation>
    <scope>NUCLEOTIDE SEQUENCE [LARGE SCALE GENOMIC DNA]</scope>
    <source>
        <strain evidence="3">28A</strain>
    </source>
</reference>
<dbReference type="RefSeq" id="XP_008029418.1">
    <property type="nucleotide sequence ID" value="XM_008031227.1"/>
</dbReference>
<gene>
    <name evidence="2" type="ORF">SETTUDRAFT_34031</name>
</gene>
<sequence>MPRRRRHRSKNPPRTPVQHHRHNTSHTSTERTYTPPPRQQHACNKRGQQHTYQHPGTYSAEQAVCACPSFTSESHAQQRPCFLHSASLQCVGSLFGDWRRVYACGVPCVDVDVDVSLRGGTAATATATATASGGGGSGGGGEMYAVARARNEEIDMEKRVDDVFSSRKTVTHMRCTDRSHDTSSKSNRKDDDNNWDVNAYFAPFGGHKWLSGGRESMVKEVKSRRRDEWACQFCGVECFCWSVAERERLTLSLKG</sequence>
<evidence type="ECO:0000256" key="1">
    <source>
        <dbReference type="SAM" id="MobiDB-lite"/>
    </source>
</evidence>
<dbReference type="EMBL" id="KB908844">
    <property type="protein sequence ID" value="EOA82458.1"/>
    <property type="molecule type" value="Genomic_DNA"/>
</dbReference>
<organism evidence="2 3">
    <name type="scientific">Exserohilum turcicum (strain 28A)</name>
    <name type="common">Northern leaf blight fungus</name>
    <name type="synonym">Setosphaeria turcica</name>
    <dbReference type="NCBI Taxonomy" id="671987"/>
    <lineage>
        <taxon>Eukaryota</taxon>
        <taxon>Fungi</taxon>
        <taxon>Dikarya</taxon>
        <taxon>Ascomycota</taxon>
        <taxon>Pezizomycotina</taxon>
        <taxon>Dothideomycetes</taxon>
        <taxon>Pleosporomycetidae</taxon>
        <taxon>Pleosporales</taxon>
        <taxon>Pleosporineae</taxon>
        <taxon>Pleosporaceae</taxon>
        <taxon>Exserohilum</taxon>
    </lineage>
</organism>
<dbReference type="HOGENOM" id="CLU_1090568_0_0_1"/>
<name>R0JMJ6_EXST2</name>
<evidence type="ECO:0000313" key="2">
    <source>
        <dbReference type="EMBL" id="EOA82458.1"/>
    </source>
</evidence>
<accession>R0JMJ6</accession>
<evidence type="ECO:0000313" key="3">
    <source>
        <dbReference type="Proteomes" id="UP000016935"/>
    </source>
</evidence>
<feature type="region of interest" description="Disordered" evidence="1">
    <location>
        <begin position="1"/>
        <end position="53"/>
    </location>
</feature>
<keyword evidence="3" id="KW-1185">Reference proteome</keyword>
<reference evidence="2 3" key="2">
    <citation type="journal article" date="2013" name="PLoS Genet.">
        <title>Comparative genome structure, secondary metabolite, and effector coding capacity across Cochliobolus pathogens.</title>
        <authorList>
            <person name="Condon B.J."/>
            <person name="Leng Y."/>
            <person name="Wu D."/>
            <person name="Bushley K.E."/>
            <person name="Ohm R.A."/>
            <person name="Otillar R."/>
            <person name="Martin J."/>
            <person name="Schackwitz W."/>
            <person name="Grimwood J."/>
            <person name="MohdZainudin N."/>
            <person name="Xue C."/>
            <person name="Wang R."/>
            <person name="Manning V.A."/>
            <person name="Dhillon B."/>
            <person name="Tu Z.J."/>
            <person name="Steffenson B.J."/>
            <person name="Salamov A."/>
            <person name="Sun H."/>
            <person name="Lowry S."/>
            <person name="LaButti K."/>
            <person name="Han J."/>
            <person name="Copeland A."/>
            <person name="Lindquist E."/>
            <person name="Barry K."/>
            <person name="Schmutz J."/>
            <person name="Baker S.E."/>
            <person name="Ciuffetti L.M."/>
            <person name="Grigoriev I.V."/>
            <person name="Zhong S."/>
            <person name="Turgeon B.G."/>
        </authorList>
    </citation>
    <scope>NUCLEOTIDE SEQUENCE [LARGE SCALE GENOMIC DNA]</scope>
    <source>
        <strain evidence="3">28A</strain>
    </source>
</reference>
<dbReference type="Proteomes" id="UP000016935">
    <property type="component" value="Unassembled WGS sequence"/>
</dbReference>
<dbReference type="OrthoDB" id="3695734at2759"/>
<proteinExistence type="predicted"/>
<feature type="compositionally biased region" description="Basic residues" evidence="1">
    <location>
        <begin position="1"/>
        <end position="24"/>
    </location>
</feature>